<dbReference type="InterPro" id="IPR011990">
    <property type="entry name" value="TPR-like_helical_dom_sf"/>
</dbReference>
<accession>A0ABQ6Z4I0</accession>
<dbReference type="InterPro" id="IPR035897">
    <property type="entry name" value="Toll_tir_struct_dom_sf"/>
</dbReference>
<dbReference type="SMART" id="SM00255">
    <property type="entry name" value="TIR"/>
    <property type="match status" value="1"/>
</dbReference>
<dbReference type="SUPFAM" id="SSF52200">
    <property type="entry name" value="Toll/Interleukin receptor TIR domain"/>
    <property type="match status" value="1"/>
</dbReference>
<reference evidence="2 3" key="1">
    <citation type="submission" date="2017-10" db="EMBL/GenBank/DDBJ databases">
        <title>Whole genome sequencing of members of genus Pseudoxanthomonas.</title>
        <authorList>
            <person name="Kumar S."/>
            <person name="Bansal K."/>
            <person name="Kaur A."/>
            <person name="Patil P."/>
            <person name="Sharma S."/>
            <person name="Patil P.B."/>
        </authorList>
    </citation>
    <scope>NUCLEOTIDE SEQUENCE [LARGE SCALE GENOMIC DNA]</scope>
    <source>
        <strain evidence="2 3">DSM 17801</strain>
    </source>
</reference>
<keyword evidence="3" id="KW-1185">Reference proteome</keyword>
<evidence type="ECO:0000313" key="3">
    <source>
        <dbReference type="Proteomes" id="UP000788419"/>
    </source>
</evidence>
<dbReference type="EMBL" id="PDWN01000014">
    <property type="protein sequence ID" value="KAF1692847.1"/>
    <property type="molecule type" value="Genomic_DNA"/>
</dbReference>
<proteinExistence type="predicted"/>
<dbReference type="Gene3D" id="3.40.50.10140">
    <property type="entry name" value="Toll/interleukin-1 receptor homology (TIR) domain"/>
    <property type="match status" value="1"/>
</dbReference>
<protein>
    <recommendedName>
        <fullName evidence="1">TIR domain-containing protein</fullName>
    </recommendedName>
</protein>
<gene>
    <name evidence="2" type="ORF">CSC65_13595</name>
</gene>
<comment type="caution">
    <text evidence="2">The sequence shown here is derived from an EMBL/GenBank/DDBJ whole genome shotgun (WGS) entry which is preliminary data.</text>
</comment>
<dbReference type="Proteomes" id="UP000788419">
    <property type="component" value="Unassembled WGS sequence"/>
</dbReference>
<dbReference type="Gene3D" id="3.40.50.10610">
    <property type="entry name" value="ABC-type transport auxiliary lipoprotein component"/>
    <property type="match status" value="1"/>
</dbReference>
<name>A0ABQ6Z4I0_9GAMM</name>
<dbReference type="SUPFAM" id="SSF48452">
    <property type="entry name" value="TPR-like"/>
    <property type="match status" value="1"/>
</dbReference>
<dbReference type="Pfam" id="PF13676">
    <property type="entry name" value="TIR_2"/>
    <property type="match status" value="1"/>
</dbReference>
<feature type="domain" description="TIR" evidence="1">
    <location>
        <begin position="61"/>
        <end position="186"/>
    </location>
</feature>
<organism evidence="2 3">
    <name type="scientific">Pseudoxanthomonas daejeonensis</name>
    <dbReference type="NCBI Taxonomy" id="266062"/>
    <lineage>
        <taxon>Bacteria</taxon>
        <taxon>Pseudomonadati</taxon>
        <taxon>Pseudomonadota</taxon>
        <taxon>Gammaproteobacteria</taxon>
        <taxon>Lysobacterales</taxon>
        <taxon>Lysobacteraceae</taxon>
        <taxon>Pseudoxanthomonas</taxon>
    </lineage>
</organism>
<evidence type="ECO:0000313" key="2">
    <source>
        <dbReference type="EMBL" id="KAF1692847.1"/>
    </source>
</evidence>
<dbReference type="InterPro" id="IPR000157">
    <property type="entry name" value="TIR_dom"/>
</dbReference>
<dbReference type="PROSITE" id="PS50104">
    <property type="entry name" value="TIR"/>
    <property type="match status" value="1"/>
</dbReference>
<dbReference type="NCBIfam" id="NF047558">
    <property type="entry name" value="TPR_END_plus"/>
    <property type="match status" value="1"/>
</dbReference>
<evidence type="ECO:0000259" key="1">
    <source>
        <dbReference type="PROSITE" id="PS50104"/>
    </source>
</evidence>
<dbReference type="Gene3D" id="1.25.40.10">
    <property type="entry name" value="Tetratricopeptide repeat domain"/>
    <property type="match status" value="2"/>
</dbReference>
<sequence>MIGGGPMERPAATGAGGCPVGACISRPFRNAPARRRRSKLAASWGGGNDMSSGEGIEQERARPTVFLSYSRSDQAQARHLAQALEQAGLDVWWDTLIEGGAAFAKSIEDALAACDAVIVLWSRHSIRSDWVLDEAARGRDLKKLVPLSIDGTEPPLGFRQYQSITLGGPEGAAISEASLHAVLRAVLPLAGREALPRPSLAPVPASRPDATRRGLLVGGGVAVAAAAVGLLGWRRGWFDTAKALGSSVAVLPFENLSGDPDQAYFSDGLSEEVRATLARNQGLKVMAQTSSGKFRDSDEDAIRIAEQLGVAYLLDGSVRWSGEEVRVAADLIDGRTGFSTWTQIFERRIDDVFAVQSEIANTVASALAVQVATPGTPEDERAASGGTAHLAAFDAYLRGRSLYDLSADEASERAALAQFDMAIALDPGYAAAHAARARSLTAIANQYAAVEEHADLYAQAVAAAGSAVELAPAFADGHSTLGFVLFQGRLDARAARAPFEKSAVLGAGEATVQARWAQYCARTGRAAEAAEAIQHALARDRLNPLIHRAAGSIEYAARRFAESIAPLRQALQMNSHMSRAHAAIGDALVNLDQLAQARDEYASEPVGDFQLAGLAIVEHLDGDSGAARKAMDRLVTELGDRVLYQQAQVFAQWGDVEAAIGRLLKARELGDSGLVYARNDPFLDPLRGDSRMRALLDGIGFEA</sequence>